<gene>
    <name evidence="2" type="ORF">FC72_GL000370</name>
</gene>
<protein>
    <recommendedName>
        <fullName evidence="1">S-layer protein C-terminal domain-containing protein</fullName>
    </recommendedName>
</protein>
<name>A0A0R1JBB0_9LACO</name>
<dbReference type="Pfam" id="PF03217">
    <property type="entry name" value="SlpA"/>
    <property type="match status" value="2"/>
</dbReference>
<evidence type="ECO:0000313" key="2">
    <source>
        <dbReference type="EMBL" id="KRK64487.1"/>
    </source>
</evidence>
<dbReference type="AlphaFoldDB" id="A0A0R1JBB0"/>
<comment type="caution">
    <text evidence="2">The sequence shown here is derived from an EMBL/GenBank/DDBJ whole genome shotgun (WGS) entry which is preliminary data.</text>
</comment>
<proteinExistence type="predicted"/>
<dbReference type="Proteomes" id="UP000050929">
    <property type="component" value="Unassembled WGS sequence"/>
</dbReference>
<dbReference type="EMBL" id="AZDG01000011">
    <property type="protein sequence ID" value="KRK64487.1"/>
    <property type="molecule type" value="Genomic_DNA"/>
</dbReference>
<feature type="domain" description="S-layer protein C-terminal" evidence="1">
    <location>
        <begin position="513"/>
        <end position="553"/>
    </location>
</feature>
<sequence>MKNKSVIFAALAVGNIMFSSLLVQGMMNYVAASSTEKSIKVSNEIKKNDFGYINIIYKLGDSEIGKVTLEVRSGENFISSSDLMEGFDTDVYEFEEDLQSNGGYDFDIKHIDTLVVKLKKIPPLDTSKKSLHIVNFRIRNVKPNEYASPLFIDFFDYDHELELPKNLIPSGFKLVSRPHSWGNNIFADIISKDDNAIETNPDEVVDDIFKPINVVFTDEKGAKFNSTKIYVTKDSSYVSSDTILSLLKYNSQLSEYDITEDINVPIKDESVVVPLKAMPYKDIKIKFIDNFSNEVVDLISTKVKKNSNYILKEQVLGILNENKSKFDSYKLLEYNPFEIDDNLVTVFLQKNPSPTPELIKPKPEKKYHTTVNFIDQSTKKGITTLNLHGKHGQKYSLIVPEGYDLAENESSEVTIDKSKNNINIKLVKRPKNVTAFRTNVTTHNLSKLYTKDGEVVENRGLAENSDWHVDKKIVIKGQTYYGVSTYEYVKASDVFEYTSINASVTTSDGKIKYLYDSKGKKVNNRALRPNSSWRTDKSTTINGKHAYRVSTNEWLLSDDTV</sequence>
<reference evidence="2 3" key="1">
    <citation type="journal article" date="2015" name="Genome Announc.">
        <title>Expanding the biotechnology potential of lactobacilli through comparative genomics of 213 strains and associated genera.</title>
        <authorList>
            <person name="Sun Z."/>
            <person name="Harris H.M."/>
            <person name="McCann A."/>
            <person name="Guo C."/>
            <person name="Argimon S."/>
            <person name="Zhang W."/>
            <person name="Yang X."/>
            <person name="Jeffery I.B."/>
            <person name="Cooney J.C."/>
            <person name="Kagawa T.F."/>
            <person name="Liu W."/>
            <person name="Song Y."/>
            <person name="Salvetti E."/>
            <person name="Wrobel A."/>
            <person name="Rasinkangas P."/>
            <person name="Parkhill J."/>
            <person name="Rea M.C."/>
            <person name="O'Sullivan O."/>
            <person name="Ritari J."/>
            <person name="Douillard F.P."/>
            <person name="Paul Ross R."/>
            <person name="Yang R."/>
            <person name="Briner A.E."/>
            <person name="Felis G.E."/>
            <person name="de Vos W.M."/>
            <person name="Barrangou R."/>
            <person name="Klaenhammer T.R."/>
            <person name="Caufield P.W."/>
            <person name="Cui Y."/>
            <person name="Zhang H."/>
            <person name="O'Toole P.W."/>
        </authorList>
    </citation>
    <scope>NUCLEOTIDE SEQUENCE [LARGE SCALE GENOMIC DNA]</scope>
    <source>
        <strain evidence="2 3">DSM 20183</strain>
    </source>
</reference>
<evidence type="ECO:0000313" key="3">
    <source>
        <dbReference type="Proteomes" id="UP000050929"/>
    </source>
</evidence>
<organism evidence="2 3">
    <name type="scientific">Companilactobacillus tucceti DSM 20183</name>
    <dbReference type="NCBI Taxonomy" id="1423811"/>
    <lineage>
        <taxon>Bacteria</taxon>
        <taxon>Bacillati</taxon>
        <taxon>Bacillota</taxon>
        <taxon>Bacilli</taxon>
        <taxon>Lactobacillales</taxon>
        <taxon>Lactobacillaceae</taxon>
        <taxon>Companilactobacillus</taxon>
    </lineage>
</organism>
<evidence type="ECO:0000259" key="1">
    <source>
        <dbReference type="Pfam" id="PF03217"/>
    </source>
</evidence>
<dbReference type="RefSeq" id="WP_057765821.1">
    <property type="nucleotide sequence ID" value="NZ_AZDG01000011.1"/>
</dbReference>
<accession>A0A0R1JBB0</accession>
<dbReference type="InterPro" id="IPR024968">
    <property type="entry name" value="SlpA_C_lactobacillus"/>
</dbReference>
<dbReference type="PATRIC" id="fig|1423811.3.peg.371"/>
<dbReference type="OrthoDB" id="2279546at2"/>
<feature type="domain" description="S-layer protein C-terminal" evidence="1">
    <location>
        <begin position="442"/>
        <end position="492"/>
    </location>
</feature>
<keyword evidence="3" id="KW-1185">Reference proteome</keyword>